<name>A0A0L0W4L3_9BASI</name>
<proteinExistence type="inferred from homology"/>
<evidence type="ECO:0000256" key="4">
    <source>
        <dbReference type="ARBA" id="ARBA00023125"/>
    </source>
</evidence>
<feature type="domain" description="Helicase ATP-binding" evidence="10">
    <location>
        <begin position="66"/>
        <end position="205"/>
    </location>
</feature>
<evidence type="ECO:0000256" key="8">
    <source>
        <dbReference type="SAM" id="Coils"/>
    </source>
</evidence>
<evidence type="ECO:0000313" key="12">
    <source>
        <dbReference type="EMBL" id="KNF06439.1"/>
    </source>
</evidence>
<evidence type="ECO:0000259" key="11">
    <source>
        <dbReference type="PROSITE" id="PS51194"/>
    </source>
</evidence>
<evidence type="ECO:0000256" key="3">
    <source>
        <dbReference type="ARBA" id="ARBA00022840"/>
    </source>
</evidence>
<feature type="region of interest" description="Disordered" evidence="9">
    <location>
        <begin position="757"/>
        <end position="804"/>
    </location>
</feature>
<evidence type="ECO:0000256" key="2">
    <source>
        <dbReference type="ARBA" id="ARBA00022741"/>
    </source>
</evidence>
<keyword evidence="4" id="KW-0238">DNA-binding</keyword>
<dbReference type="SUPFAM" id="SSF52540">
    <property type="entry name" value="P-loop containing nucleoside triphosphate hydrolases"/>
    <property type="match status" value="1"/>
</dbReference>
<comment type="catalytic activity">
    <reaction evidence="6">
        <text>Couples ATP hydrolysis with the unwinding of duplex DNA by translocating in the 3'-5' direction.</text>
        <dbReference type="EC" id="5.6.2.4"/>
    </reaction>
</comment>
<dbReference type="SMART" id="SM00487">
    <property type="entry name" value="DEXDc"/>
    <property type="match status" value="1"/>
</dbReference>
<dbReference type="GO" id="GO:0000724">
    <property type="term" value="P:double-strand break repair via homologous recombination"/>
    <property type="evidence" value="ECO:0007669"/>
    <property type="project" value="TreeGrafter"/>
</dbReference>
<evidence type="ECO:0000256" key="5">
    <source>
        <dbReference type="ARBA" id="ARBA00023235"/>
    </source>
</evidence>
<dbReference type="GO" id="GO:0005737">
    <property type="term" value="C:cytoplasm"/>
    <property type="evidence" value="ECO:0007669"/>
    <property type="project" value="TreeGrafter"/>
</dbReference>
<dbReference type="PROSITE" id="PS51192">
    <property type="entry name" value="HELICASE_ATP_BIND_1"/>
    <property type="match status" value="1"/>
</dbReference>
<dbReference type="GO" id="GO:0009378">
    <property type="term" value="F:four-way junction helicase activity"/>
    <property type="evidence" value="ECO:0007669"/>
    <property type="project" value="TreeGrafter"/>
</dbReference>
<comment type="caution">
    <text evidence="12">The sequence shown here is derived from an EMBL/GenBank/DDBJ whole genome shotgun (WGS) entry which is preliminary data.</text>
</comment>
<dbReference type="OrthoDB" id="2506191at2759"/>
<dbReference type="InterPro" id="IPR027417">
    <property type="entry name" value="P-loop_NTPase"/>
</dbReference>
<sequence length="804" mass="90848">MTKDSDNTMHGQQDFIGPLVSTDSGQALKLPHRVTGLSNELLDQHIRTQAIDFYHDQPKDLQVKAVSTLVRGRKCFLRAGTGYGKTRISEMYFNLFKTKVVVLVLNPLDSLGDDQVREKKIVKIKAINLNKMMLNRDVIQKIKRGYFGFVYLSPKVFLNNTLFTEMLFSHEFQKILALMVVDEAHMIYLWGLVTSRASKGMAAFSRHEDWGPLRLQPSDVTMLDGELTRPEIRIIRIPMDFMLKSCDDLLRIFAPHSKVPADEAVPMIIYSSTRNLTFQVMKVVNEARHTKKHEYDPLDGFIRRYHSVTGNKDKEENMEDYTAGKFPVMSATMALGLGQNLKRVRCVIHMGRGDPASIVQMIGRCGRDGNPGLALLFMERIRKKGKNRVADFDPGENQDEDDRMDAMAVTPMCLRVAVNMDNRHGYIPLEADDRNYVAERAREEKVGFESCKCSTCYPGEAKQLLNVIQQMTTINFKPMLENPTAISNTPSIVTLTRKKNTAKAPSTCNLSATQAVHLVTHLVDSFNQYFTELMCHSDKFIPEEFFSVADAQQLVASLDQVCPGDETDGQHLDKVMGGPFFPGQVAMLTRSISDWMASDYYQSILNERAIAAAEEVRRKAEFEEEAYQILEEAAAQTAKKNFITREKKRVNEEKKCVTLAKKQALEGKNLAGVTEACRTSRMDIEMGRVAEAKAHAAEEEMDRLADQRKLDKLLEFPRQETMKNKERSARILAVDQARMKEAARHAAEKLGRKEAIKNNKMRAEGKKLVRERRARQKMGQNIGDHQPSGANPIGLGPSDGPSQE</sequence>
<dbReference type="Pfam" id="PF00270">
    <property type="entry name" value="DEAD"/>
    <property type="match status" value="1"/>
</dbReference>
<dbReference type="PANTHER" id="PTHR13710:SF105">
    <property type="entry name" value="ATP-DEPENDENT DNA HELICASE Q1"/>
    <property type="match status" value="1"/>
</dbReference>
<evidence type="ECO:0000259" key="10">
    <source>
        <dbReference type="PROSITE" id="PS51192"/>
    </source>
</evidence>
<keyword evidence="5" id="KW-0413">Isomerase</keyword>
<feature type="domain" description="Helicase C-terminal" evidence="11">
    <location>
        <begin position="257"/>
        <end position="415"/>
    </location>
</feature>
<feature type="compositionally biased region" description="Basic and acidic residues" evidence="9">
    <location>
        <begin position="757"/>
        <end position="768"/>
    </location>
</feature>
<dbReference type="GO" id="GO:0043138">
    <property type="term" value="F:3'-5' DNA helicase activity"/>
    <property type="evidence" value="ECO:0007669"/>
    <property type="project" value="UniProtKB-EC"/>
</dbReference>
<dbReference type="InterPro" id="IPR014001">
    <property type="entry name" value="Helicase_ATP-bd"/>
</dbReference>
<dbReference type="AlphaFoldDB" id="A0A0L0W4L3"/>
<keyword evidence="8" id="KW-0175">Coiled coil</keyword>
<dbReference type="EMBL" id="AJIL01000003">
    <property type="protein sequence ID" value="KNF06439.1"/>
    <property type="molecule type" value="Genomic_DNA"/>
</dbReference>
<dbReference type="InterPro" id="IPR001650">
    <property type="entry name" value="Helicase_C-like"/>
</dbReference>
<evidence type="ECO:0000256" key="6">
    <source>
        <dbReference type="ARBA" id="ARBA00034617"/>
    </source>
</evidence>
<keyword evidence="13" id="KW-1185">Reference proteome</keyword>
<dbReference type="STRING" id="1165861.A0A0L0W4L3"/>
<dbReference type="PANTHER" id="PTHR13710">
    <property type="entry name" value="DNA HELICASE RECQ FAMILY MEMBER"/>
    <property type="match status" value="1"/>
</dbReference>
<dbReference type="EC" id="5.6.2.4" evidence="7"/>
<keyword evidence="2" id="KW-0547">Nucleotide-binding</keyword>
<dbReference type="Proteomes" id="UP000054564">
    <property type="component" value="Unassembled WGS sequence"/>
</dbReference>
<accession>A0A0L0W4L3</accession>
<dbReference type="GO" id="GO:0005524">
    <property type="term" value="F:ATP binding"/>
    <property type="evidence" value="ECO:0007669"/>
    <property type="project" value="UniProtKB-KW"/>
</dbReference>
<keyword evidence="3" id="KW-0067">ATP-binding</keyword>
<dbReference type="GO" id="GO:0005694">
    <property type="term" value="C:chromosome"/>
    <property type="evidence" value="ECO:0007669"/>
    <property type="project" value="TreeGrafter"/>
</dbReference>
<dbReference type="PROSITE" id="PS51194">
    <property type="entry name" value="HELICASE_CTER"/>
    <property type="match status" value="1"/>
</dbReference>
<evidence type="ECO:0000256" key="7">
    <source>
        <dbReference type="ARBA" id="ARBA00034808"/>
    </source>
</evidence>
<evidence type="ECO:0000256" key="9">
    <source>
        <dbReference type="SAM" id="MobiDB-lite"/>
    </source>
</evidence>
<dbReference type="Gene3D" id="3.40.50.300">
    <property type="entry name" value="P-loop containing nucleotide triphosphate hydrolases"/>
    <property type="match status" value="2"/>
</dbReference>
<dbReference type="Pfam" id="PF00271">
    <property type="entry name" value="Helicase_C"/>
    <property type="match status" value="1"/>
</dbReference>
<dbReference type="SMART" id="SM00490">
    <property type="entry name" value="HELICc"/>
    <property type="match status" value="1"/>
</dbReference>
<reference evidence="13" key="1">
    <citation type="submission" date="2014-03" db="EMBL/GenBank/DDBJ databases">
        <title>The Genome Sequence of Puccinia striiformis f. sp. tritici PST-78.</title>
        <authorList>
            <consortium name="The Broad Institute Genome Sequencing Platform"/>
            <person name="Cuomo C."/>
            <person name="Hulbert S."/>
            <person name="Chen X."/>
            <person name="Walker B."/>
            <person name="Young S.K."/>
            <person name="Zeng Q."/>
            <person name="Gargeya S."/>
            <person name="Fitzgerald M."/>
            <person name="Haas B."/>
            <person name="Abouelleil A."/>
            <person name="Alvarado L."/>
            <person name="Arachchi H.M."/>
            <person name="Berlin A.M."/>
            <person name="Chapman S.B."/>
            <person name="Goldberg J."/>
            <person name="Griggs A."/>
            <person name="Gujja S."/>
            <person name="Hansen M."/>
            <person name="Howarth C."/>
            <person name="Imamovic A."/>
            <person name="Larimer J."/>
            <person name="McCowan C."/>
            <person name="Montmayeur A."/>
            <person name="Murphy C."/>
            <person name="Neiman D."/>
            <person name="Pearson M."/>
            <person name="Priest M."/>
            <person name="Roberts A."/>
            <person name="Saif S."/>
            <person name="Shea T."/>
            <person name="Sisk P."/>
            <person name="Sykes S."/>
            <person name="Wortman J."/>
            <person name="Nusbaum C."/>
            <person name="Birren B."/>
        </authorList>
    </citation>
    <scope>NUCLEOTIDE SEQUENCE [LARGE SCALE GENOMIC DNA]</scope>
    <source>
        <strain evidence="13">race PST-78</strain>
    </source>
</reference>
<feature type="coiled-coil region" evidence="8">
    <location>
        <begin position="606"/>
        <end position="640"/>
    </location>
</feature>
<organism evidence="12 13">
    <name type="scientific">Puccinia striiformis f. sp. tritici PST-78</name>
    <dbReference type="NCBI Taxonomy" id="1165861"/>
    <lineage>
        <taxon>Eukaryota</taxon>
        <taxon>Fungi</taxon>
        <taxon>Dikarya</taxon>
        <taxon>Basidiomycota</taxon>
        <taxon>Pucciniomycotina</taxon>
        <taxon>Pucciniomycetes</taxon>
        <taxon>Pucciniales</taxon>
        <taxon>Pucciniaceae</taxon>
        <taxon>Puccinia</taxon>
    </lineage>
</organism>
<dbReference type="InterPro" id="IPR011545">
    <property type="entry name" value="DEAD/DEAH_box_helicase_dom"/>
</dbReference>
<evidence type="ECO:0000313" key="13">
    <source>
        <dbReference type="Proteomes" id="UP000054564"/>
    </source>
</evidence>
<gene>
    <name evidence="12" type="ORF">PSTG_00322</name>
</gene>
<dbReference type="GO" id="GO:0003677">
    <property type="term" value="F:DNA binding"/>
    <property type="evidence" value="ECO:0007669"/>
    <property type="project" value="UniProtKB-KW"/>
</dbReference>
<comment type="similarity">
    <text evidence="1">Belongs to the helicase family. RecQ subfamily.</text>
</comment>
<evidence type="ECO:0000256" key="1">
    <source>
        <dbReference type="ARBA" id="ARBA00005446"/>
    </source>
</evidence>
<protein>
    <recommendedName>
        <fullName evidence="7">DNA 3'-5' helicase</fullName>
        <ecNumber evidence="7">5.6.2.4</ecNumber>
    </recommendedName>
</protein>